<keyword evidence="3" id="KW-1185">Reference proteome</keyword>
<accession>A0A9W8GEL8</accession>
<evidence type="ECO:0000256" key="1">
    <source>
        <dbReference type="SAM" id="MobiDB-lite"/>
    </source>
</evidence>
<sequence>MEGSSKDHFLSDFELHRESLRALFAREETAKQAIRVHLDHTTYSDDEEDESIEALSTKRIDSIVQLVSSHKSTWLKLRQQCLPSQSCLAPFNMAVNDSCKQHRLTTTNKFVECASSPELAPLKPDESELPFKGTPWAGQQTQV</sequence>
<reference evidence="2" key="1">
    <citation type="submission" date="2022-07" db="EMBL/GenBank/DDBJ databases">
        <title>Phylogenomic reconstructions and comparative analyses of Kickxellomycotina fungi.</title>
        <authorList>
            <person name="Reynolds N.K."/>
            <person name="Stajich J.E."/>
            <person name="Barry K."/>
            <person name="Grigoriev I.V."/>
            <person name="Crous P."/>
            <person name="Smith M.E."/>
        </authorList>
    </citation>
    <scope>NUCLEOTIDE SEQUENCE</scope>
    <source>
        <strain evidence="2">CBS 109367</strain>
    </source>
</reference>
<name>A0A9W8GEL8_9FUNG</name>
<dbReference type="Proteomes" id="UP001151516">
    <property type="component" value="Unassembled WGS sequence"/>
</dbReference>
<organism evidence="2 3">
    <name type="scientific">Coemansia spiralis</name>
    <dbReference type="NCBI Taxonomy" id="417178"/>
    <lineage>
        <taxon>Eukaryota</taxon>
        <taxon>Fungi</taxon>
        <taxon>Fungi incertae sedis</taxon>
        <taxon>Zoopagomycota</taxon>
        <taxon>Kickxellomycotina</taxon>
        <taxon>Kickxellomycetes</taxon>
        <taxon>Kickxellales</taxon>
        <taxon>Kickxellaceae</taxon>
        <taxon>Coemansia</taxon>
    </lineage>
</organism>
<dbReference type="EMBL" id="JANBTX010000371">
    <property type="protein sequence ID" value="KAJ2682738.1"/>
    <property type="molecule type" value="Genomic_DNA"/>
</dbReference>
<dbReference type="AlphaFoldDB" id="A0A9W8GEL8"/>
<comment type="caution">
    <text evidence="2">The sequence shown here is derived from an EMBL/GenBank/DDBJ whole genome shotgun (WGS) entry which is preliminary data.</text>
</comment>
<gene>
    <name evidence="2" type="ORF">IWW39_005865</name>
</gene>
<feature type="region of interest" description="Disordered" evidence="1">
    <location>
        <begin position="119"/>
        <end position="143"/>
    </location>
</feature>
<evidence type="ECO:0000313" key="3">
    <source>
        <dbReference type="Proteomes" id="UP001151516"/>
    </source>
</evidence>
<protein>
    <submittedName>
        <fullName evidence="2">Uncharacterized protein</fullName>
    </submittedName>
</protein>
<evidence type="ECO:0000313" key="2">
    <source>
        <dbReference type="EMBL" id="KAJ2682738.1"/>
    </source>
</evidence>
<proteinExistence type="predicted"/>